<reference evidence="1" key="1">
    <citation type="submission" date="2025-08" db="UniProtKB">
        <authorList>
            <consortium name="Ensembl"/>
        </authorList>
    </citation>
    <scope>IDENTIFICATION</scope>
</reference>
<dbReference type="Proteomes" id="UP000694555">
    <property type="component" value="Unplaced"/>
</dbReference>
<dbReference type="SUPFAM" id="SSF51445">
    <property type="entry name" value="(Trans)glycosidases"/>
    <property type="match status" value="1"/>
</dbReference>
<sequence length="117" mass="13161">MWGSTGSPMRLVHLDLKGAAPRVSYLEQVFPLLSQLGANGILIEYEDMFPFKGELEILKSPYAYRRECPHVLPSAPASPGEPVPALPVRMTLSGSSSWQSSTSWRWFPWCRPLGTWR</sequence>
<protein>
    <recommendedName>
        <fullName evidence="3">Hexosaminidase D</fullName>
    </recommendedName>
</protein>
<dbReference type="Gene3D" id="3.20.20.80">
    <property type="entry name" value="Glycosidases"/>
    <property type="match status" value="1"/>
</dbReference>
<reference evidence="1" key="2">
    <citation type="submission" date="2025-09" db="UniProtKB">
        <authorList>
            <consortium name="Ensembl"/>
        </authorList>
    </citation>
    <scope>IDENTIFICATION</scope>
</reference>
<evidence type="ECO:0000313" key="2">
    <source>
        <dbReference type="Proteomes" id="UP000694555"/>
    </source>
</evidence>
<dbReference type="AlphaFoldDB" id="A0A8C0AQA8"/>
<dbReference type="InterPro" id="IPR017853">
    <property type="entry name" value="GH"/>
</dbReference>
<proteinExistence type="predicted"/>
<evidence type="ECO:0000313" key="1">
    <source>
        <dbReference type="Ensembl" id="ENSBJAP00000005546.1"/>
    </source>
</evidence>
<dbReference type="PANTHER" id="PTHR21040:SF5">
    <property type="entry name" value="BETA-N-ACETYLHEXOSAMINIDASE"/>
    <property type="match status" value="1"/>
</dbReference>
<name>A0A8C0AQA8_9AVES</name>
<dbReference type="Ensembl" id="ENSBJAT00000005711.1">
    <property type="protein sequence ID" value="ENSBJAP00000005546.1"/>
    <property type="gene ID" value="ENSBJAG00000003982.1"/>
</dbReference>
<organism evidence="1 2">
    <name type="scientific">Buteo japonicus</name>
    <dbReference type="NCBI Taxonomy" id="224669"/>
    <lineage>
        <taxon>Eukaryota</taxon>
        <taxon>Metazoa</taxon>
        <taxon>Chordata</taxon>
        <taxon>Craniata</taxon>
        <taxon>Vertebrata</taxon>
        <taxon>Euteleostomi</taxon>
        <taxon>Archelosauria</taxon>
        <taxon>Archosauria</taxon>
        <taxon>Dinosauria</taxon>
        <taxon>Saurischia</taxon>
        <taxon>Theropoda</taxon>
        <taxon>Coelurosauria</taxon>
        <taxon>Aves</taxon>
        <taxon>Neognathae</taxon>
        <taxon>Neoaves</taxon>
        <taxon>Telluraves</taxon>
        <taxon>Accipitrimorphae</taxon>
        <taxon>Accipitriformes</taxon>
        <taxon>Accipitridae</taxon>
        <taxon>Accipitrinae</taxon>
        <taxon>Buteo</taxon>
    </lineage>
</organism>
<evidence type="ECO:0008006" key="3">
    <source>
        <dbReference type="Google" id="ProtNLM"/>
    </source>
</evidence>
<dbReference type="PANTHER" id="PTHR21040">
    <property type="entry name" value="BCDNA.GH04120"/>
    <property type="match status" value="1"/>
</dbReference>
<dbReference type="InterPro" id="IPR038901">
    <property type="entry name" value="HEXDC-like"/>
</dbReference>
<accession>A0A8C0AQA8</accession>
<dbReference type="GO" id="GO:0015929">
    <property type="term" value="F:hexosaminidase activity"/>
    <property type="evidence" value="ECO:0007669"/>
    <property type="project" value="InterPro"/>
</dbReference>
<keyword evidence="2" id="KW-1185">Reference proteome</keyword>